<dbReference type="InterPro" id="IPR038923">
    <property type="entry name" value="Centrobin"/>
</dbReference>
<dbReference type="GO" id="GO:0005813">
    <property type="term" value="C:centrosome"/>
    <property type="evidence" value="ECO:0007669"/>
    <property type="project" value="TreeGrafter"/>
</dbReference>
<evidence type="ECO:0000313" key="3">
    <source>
        <dbReference type="Proteomes" id="UP000299102"/>
    </source>
</evidence>
<feature type="coiled-coil region" evidence="1">
    <location>
        <begin position="428"/>
        <end position="462"/>
    </location>
</feature>
<dbReference type="OrthoDB" id="8190486at2759"/>
<dbReference type="GO" id="GO:0007099">
    <property type="term" value="P:centriole replication"/>
    <property type="evidence" value="ECO:0007669"/>
    <property type="project" value="InterPro"/>
</dbReference>
<dbReference type="AlphaFoldDB" id="A0A4C1VNL3"/>
<evidence type="ECO:0000256" key="1">
    <source>
        <dbReference type="SAM" id="Coils"/>
    </source>
</evidence>
<dbReference type="PANTHER" id="PTHR34439">
    <property type="entry name" value="CENTROBIN"/>
    <property type="match status" value="1"/>
</dbReference>
<comment type="caution">
    <text evidence="2">The sequence shown here is derived from an EMBL/GenBank/DDBJ whole genome shotgun (WGS) entry which is preliminary data.</text>
</comment>
<protein>
    <submittedName>
        <fullName evidence="2">Uncharacterized protein</fullName>
    </submittedName>
</protein>
<dbReference type="GO" id="GO:1902017">
    <property type="term" value="P:regulation of cilium assembly"/>
    <property type="evidence" value="ECO:0007669"/>
    <property type="project" value="InterPro"/>
</dbReference>
<dbReference type="EMBL" id="BGZK01000379">
    <property type="protein sequence ID" value="GBP40283.1"/>
    <property type="molecule type" value="Genomic_DNA"/>
</dbReference>
<keyword evidence="3" id="KW-1185">Reference proteome</keyword>
<sequence>MSETDDTEILLLIPPDFFLVPSSGSDDSLVESSRTVVHKPCTAQVLNKLVSQVQSLNTRLDNLEFNTSDTSSLKENQLLKYQTWDYSGSFDSRSLDRKCYTFPRRRRRRKVSALRKKRDLSLVSFDSSSLCSKDIPSLLLNDNIKKIECTSNIPSEVLSMDGDISSIVSSPNKKNDKLLLHEIDDFLNKVESYESPDTKLKASQRSFSPNNLIQATGDYINQRLDNRNSLTNDETKLNAKLEPTISILDKYIYLTKTSSTPQEGKTSDVKASTSIEGASTCVKNIPKTTAETTITPSDLKMSIARKLNYLDPRKDIQPTSTPKQIPTTSYADTFRPSSNKIYNRASKILDQYQLNCNRHSDYSLETSYLQSPKRNALKMSNKSNVERRPLESRSNFILNRYAESIDTDLLSLSELWGDKGEKVDNGRLEEERLKREHCEAMIQDLQRKVLEQQEKLAVALKVDRAKDSAITRLRDAWLKITGSLDKAEARHKASLDKMNSEVDNFKHMLDEAHKKQQHFETELYKALDLAHDYQDKYKSLSEEKNQLQESIEQLLVEKSEIIKNKDVEIENLKENCEAFMRLNKQSSDCIKNLEETIEKEKSEHSITKNKLSDANKKIQAGLDQMSLLNQEWDLFKDKINEERARSGVLEKQLSEKLVHLSEAQKRE</sequence>
<feature type="coiled-coil region" evidence="1">
    <location>
        <begin position="495"/>
        <end position="617"/>
    </location>
</feature>
<dbReference type="GO" id="GO:1902410">
    <property type="term" value="P:mitotic cytokinetic process"/>
    <property type="evidence" value="ECO:0007669"/>
    <property type="project" value="TreeGrafter"/>
</dbReference>
<reference evidence="2 3" key="1">
    <citation type="journal article" date="2019" name="Commun. Biol.">
        <title>The bagworm genome reveals a unique fibroin gene that provides high tensile strength.</title>
        <authorList>
            <person name="Kono N."/>
            <person name="Nakamura H."/>
            <person name="Ohtoshi R."/>
            <person name="Tomita M."/>
            <person name="Numata K."/>
            <person name="Arakawa K."/>
        </authorList>
    </citation>
    <scope>NUCLEOTIDE SEQUENCE [LARGE SCALE GENOMIC DNA]</scope>
</reference>
<organism evidence="2 3">
    <name type="scientific">Eumeta variegata</name>
    <name type="common">Bagworm moth</name>
    <name type="synonym">Eumeta japonica</name>
    <dbReference type="NCBI Taxonomy" id="151549"/>
    <lineage>
        <taxon>Eukaryota</taxon>
        <taxon>Metazoa</taxon>
        <taxon>Ecdysozoa</taxon>
        <taxon>Arthropoda</taxon>
        <taxon>Hexapoda</taxon>
        <taxon>Insecta</taxon>
        <taxon>Pterygota</taxon>
        <taxon>Neoptera</taxon>
        <taxon>Endopterygota</taxon>
        <taxon>Lepidoptera</taxon>
        <taxon>Glossata</taxon>
        <taxon>Ditrysia</taxon>
        <taxon>Tineoidea</taxon>
        <taxon>Psychidae</taxon>
        <taxon>Oiketicinae</taxon>
        <taxon>Eumeta</taxon>
    </lineage>
</organism>
<proteinExistence type="predicted"/>
<dbReference type="GO" id="GO:0051299">
    <property type="term" value="P:centrosome separation"/>
    <property type="evidence" value="ECO:0007669"/>
    <property type="project" value="TreeGrafter"/>
</dbReference>
<keyword evidence="1" id="KW-0175">Coiled coil</keyword>
<gene>
    <name evidence="2" type="ORF">EVAR_83973_1</name>
</gene>
<dbReference type="Proteomes" id="UP000299102">
    <property type="component" value="Unassembled WGS sequence"/>
</dbReference>
<dbReference type="GO" id="GO:0005814">
    <property type="term" value="C:centriole"/>
    <property type="evidence" value="ECO:0007669"/>
    <property type="project" value="TreeGrafter"/>
</dbReference>
<dbReference type="PANTHER" id="PTHR34439:SF1">
    <property type="entry name" value="CENTROBIN"/>
    <property type="match status" value="1"/>
</dbReference>
<accession>A0A4C1VNL3</accession>
<evidence type="ECO:0000313" key="2">
    <source>
        <dbReference type="EMBL" id="GBP40283.1"/>
    </source>
</evidence>
<name>A0A4C1VNL3_EUMVA</name>